<keyword evidence="4" id="KW-1185">Reference proteome</keyword>
<evidence type="ECO:0000256" key="1">
    <source>
        <dbReference type="ARBA" id="ARBA00009995"/>
    </source>
</evidence>
<dbReference type="Pfam" id="PF00201">
    <property type="entry name" value="UDPGT"/>
    <property type="match status" value="1"/>
</dbReference>
<dbReference type="STRING" id="51240.A0A2I4G3V9"/>
<gene>
    <name evidence="5" type="primary">LOC109004491</name>
</gene>
<sequence length="501" mass="54860">MCMYNLYTCSCVSLSLSLCILLHTSMEAIVLYPAPNMGHLISMVELAQLILHHHHPSNSLLSVHVLITSPPINLGSASTYIASVSATTPSIIFHHLPDPSPPLLPASFPSMEVLVFEHINLTNPHVQTTLLSISLFSSIRAFVIDGFCTPALEVGTSLHIPTYYFFSSGASCLALFLYLPTLHKNTTTSFKDLNTHLHVPGLPPIPSSHMPEPTLDRTKEQHSWFLNFATRLPKSAGIIVNTFNSLEPNALKAISDGICVQDGHTPPIFCVGPVIKSNDPSAGGQAECLKWLDSQPRGKVVFLSFGSLGTFSKEQLKEIAVGLEKSGQRFLWVVRSPPMKEQRQLLMSQSDEDPDLDSLLPESFLDRTREKGLVVKQWAPQVAVLSHDAVGSFVTHCGWNSVLEAICAGIPMVAWPLYAEQRFNKTLLVEQLKLALPMNESAGGLVSAAEVERRVREIMDSEDGNSVREQVLAKRQEAMAASSEHGSSRVALAKFVESAKR</sequence>
<dbReference type="InterPro" id="IPR002213">
    <property type="entry name" value="UDP_glucos_trans"/>
</dbReference>
<dbReference type="PANTHER" id="PTHR48048">
    <property type="entry name" value="GLYCOSYLTRANSFERASE"/>
    <property type="match status" value="1"/>
</dbReference>
<organism evidence="4 5">
    <name type="scientific">Juglans regia</name>
    <name type="common">English walnut</name>
    <dbReference type="NCBI Taxonomy" id="51240"/>
    <lineage>
        <taxon>Eukaryota</taxon>
        <taxon>Viridiplantae</taxon>
        <taxon>Streptophyta</taxon>
        <taxon>Embryophyta</taxon>
        <taxon>Tracheophyta</taxon>
        <taxon>Spermatophyta</taxon>
        <taxon>Magnoliopsida</taxon>
        <taxon>eudicotyledons</taxon>
        <taxon>Gunneridae</taxon>
        <taxon>Pentapetalae</taxon>
        <taxon>rosids</taxon>
        <taxon>fabids</taxon>
        <taxon>Fagales</taxon>
        <taxon>Juglandaceae</taxon>
        <taxon>Juglans</taxon>
    </lineage>
</organism>
<dbReference type="GO" id="GO:0035251">
    <property type="term" value="F:UDP-glucosyltransferase activity"/>
    <property type="evidence" value="ECO:0007669"/>
    <property type="project" value="InterPro"/>
</dbReference>
<dbReference type="Gramene" id="Jr16_00490_p1">
    <property type="protein sequence ID" value="cds.Jr16_00490_p1"/>
    <property type="gene ID" value="Jr16_00490"/>
</dbReference>
<dbReference type="AlphaFoldDB" id="A0A2I4G3V9"/>
<dbReference type="Proteomes" id="UP000235220">
    <property type="component" value="Chromosome 16"/>
</dbReference>
<name>A0A2I4G3V9_JUGRE</name>
<keyword evidence="3" id="KW-0808">Transferase</keyword>
<comment type="similarity">
    <text evidence="1">Belongs to the UDP-glycosyltransferase family.</text>
</comment>
<evidence type="ECO:0000313" key="4">
    <source>
        <dbReference type="Proteomes" id="UP000235220"/>
    </source>
</evidence>
<dbReference type="FunFam" id="3.40.50.2000:FF:000095">
    <property type="entry name" value="Glycosyltransferase"/>
    <property type="match status" value="1"/>
</dbReference>
<evidence type="ECO:0000256" key="3">
    <source>
        <dbReference type="ARBA" id="ARBA00022679"/>
    </source>
</evidence>
<dbReference type="CDD" id="cd03784">
    <property type="entry name" value="GT1_Gtf-like"/>
    <property type="match status" value="1"/>
</dbReference>
<dbReference type="OrthoDB" id="5835829at2759"/>
<dbReference type="GO" id="GO:0016757">
    <property type="term" value="F:glycosyltransferase activity"/>
    <property type="evidence" value="ECO:0000318"/>
    <property type="project" value="GO_Central"/>
</dbReference>
<evidence type="ECO:0000313" key="5">
    <source>
        <dbReference type="RefSeq" id="XP_018838591.2"/>
    </source>
</evidence>
<proteinExistence type="inferred from homology"/>
<dbReference type="KEGG" id="jre:109004491"/>
<protein>
    <submittedName>
        <fullName evidence="5">UDP-glycosyltransferase 88A1-like</fullName>
    </submittedName>
</protein>
<dbReference type="RefSeq" id="XP_018838591.2">
    <property type="nucleotide sequence ID" value="XM_018983046.2"/>
</dbReference>
<keyword evidence="2" id="KW-0328">Glycosyltransferase</keyword>
<dbReference type="SUPFAM" id="SSF53756">
    <property type="entry name" value="UDP-Glycosyltransferase/glycogen phosphorylase"/>
    <property type="match status" value="1"/>
</dbReference>
<accession>A0A2I4G3V9</accession>
<dbReference type="PANTHER" id="PTHR48048:SF30">
    <property type="entry name" value="GLYCOSYLTRANSFERASE"/>
    <property type="match status" value="1"/>
</dbReference>
<dbReference type="InterPro" id="IPR050481">
    <property type="entry name" value="UDP-glycosyltransf_plant"/>
</dbReference>
<dbReference type="GeneID" id="109004491"/>
<evidence type="ECO:0000256" key="2">
    <source>
        <dbReference type="ARBA" id="ARBA00022676"/>
    </source>
</evidence>
<dbReference type="FunFam" id="3.40.50.2000:FF:000020">
    <property type="entry name" value="Glycosyltransferase"/>
    <property type="match status" value="1"/>
</dbReference>
<reference evidence="5" key="1">
    <citation type="submission" date="2025-08" db="UniProtKB">
        <authorList>
            <consortium name="RefSeq"/>
        </authorList>
    </citation>
    <scope>IDENTIFICATION</scope>
    <source>
        <tissue evidence="5">Leaves</tissue>
    </source>
</reference>
<dbReference type="FunCoup" id="A0A2I4G3V9">
    <property type="interactions" value="702"/>
</dbReference>
<dbReference type="Gene3D" id="3.40.50.2000">
    <property type="entry name" value="Glycogen Phosphorylase B"/>
    <property type="match status" value="2"/>
</dbReference>